<evidence type="ECO:0000313" key="1">
    <source>
        <dbReference type="EMBL" id="VDD31597.1"/>
    </source>
</evidence>
<proteinExistence type="predicted"/>
<name>A0A3P6DJN8_BRAOL</name>
<dbReference type="EMBL" id="LR031875">
    <property type="protein sequence ID" value="VDD31597.1"/>
    <property type="molecule type" value="Genomic_DNA"/>
</dbReference>
<protein>
    <recommendedName>
        <fullName evidence="2">Translocon at the inner envelope membrane of chloroplasts 214</fullName>
    </recommendedName>
</protein>
<sequence>MSNQMIHELSVQKKSTEWPNSSLSENKIKNVIDKIKTIRNQKKKISKEKGKLTNSCNKLCYNYKIIELSKKSWQTLKKKNTRLIRKSVFLKKICVEQLSISIFLGIINIPRITTQLFVDSTKKILDRYIYKNEENGEKKNIPFILFRL</sequence>
<organism evidence="1">
    <name type="scientific">Brassica oleracea</name>
    <name type="common">Wild cabbage</name>
    <dbReference type="NCBI Taxonomy" id="3712"/>
    <lineage>
        <taxon>Eukaryota</taxon>
        <taxon>Viridiplantae</taxon>
        <taxon>Streptophyta</taxon>
        <taxon>Embryophyta</taxon>
        <taxon>Tracheophyta</taxon>
        <taxon>Spermatophyta</taxon>
        <taxon>Magnoliopsida</taxon>
        <taxon>eudicotyledons</taxon>
        <taxon>Gunneridae</taxon>
        <taxon>Pentapetalae</taxon>
        <taxon>rosids</taxon>
        <taxon>malvids</taxon>
        <taxon>Brassicales</taxon>
        <taxon>Brassicaceae</taxon>
        <taxon>Brassiceae</taxon>
        <taxon>Brassica</taxon>
    </lineage>
</organism>
<dbReference type="AlphaFoldDB" id="A0A3P6DJN8"/>
<reference evidence="1" key="1">
    <citation type="submission" date="2018-11" db="EMBL/GenBank/DDBJ databases">
        <authorList>
            <consortium name="Genoscope - CEA"/>
            <person name="William W."/>
        </authorList>
    </citation>
    <scope>NUCLEOTIDE SEQUENCE</scope>
</reference>
<evidence type="ECO:0008006" key="2">
    <source>
        <dbReference type="Google" id="ProtNLM"/>
    </source>
</evidence>
<accession>A0A3P6DJN8</accession>
<gene>
    <name evidence="1" type="ORF">BOLC9T56920H</name>
</gene>